<dbReference type="PATRIC" id="fig|172044.3.peg.858"/>
<organism evidence="1 2">
    <name type="scientific">Sphingomonas yabuuchiae</name>
    <dbReference type="NCBI Taxonomy" id="172044"/>
    <lineage>
        <taxon>Bacteria</taxon>
        <taxon>Pseudomonadati</taxon>
        <taxon>Pseudomonadota</taxon>
        <taxon>Alphaproteobacteria</taxon>
        <taxon>Sphingomonadales</taxon>
        <taxon>Sphingomonadaceae</taxon>
        <taxon>Sphingomonas</taxon>
    </lineage>
</organism>
<name>A0A147IVS0_9SPHN</name>
<sequence>MEATVVSTATGMTTAQTTADRLRDLATNLAASEDRIAGEVAIAATSAAELRRQYRAADKRRGGPGSTDARKYALGSALVLVGIDGSDDTALLGLMAHPERMARWMQSATAASAGPTFGDIVRWIFSDPARLTWCQQWGVILQWRRRAALYEQEVRRFIETGPLDPRASWRRKPITIGQAALIDALVGLLGEPAPDLATRGAAFEWLRARGGNPAFWREPSLPPHLEEDDE</sequence>
<dbReference type="Proteomes" id="UP000073923">
    <property type="component" value="Unassembled WGS sequence"/>
</dbReference>
<gene>
    <name evidence="1" type="ORF">NS355_05620</name>
</gene>
<dbReference type="EMBL" id="LDTF01000020">
    <property type="protein sequence ID" value="KTT99861.1"/>
    <property type="molecule type" value="Genomic_DNA"/>
</dbReference>
<accession>A0A147IVS0</accession>
<reference evidence="1 2" key="1">
    <citation type="journal article" date="2016" name="Front. Microbiol.">
        <title>Genomic Resource of Rice Seed Associated Bacteria.</title>
        <authorList>
            <person name="Midha S."/>
            <person name="Bansal K."/>
            <person name="Sharma S."/>
            <person name="Kumar N."/>
            <person name="Patil P.P."/>
            <person name="Chaudhry V."/>
            <person name="Patil P.B."/>
        </authorList>
    </citation>
    <scope>NUCLEOTIDE SEQUENCE [LARGE SCALE GENOMIC DNA]</scope>
    <source>
        <strain evidence="1 2">NS355</strain>
    </source>
</reference>
<dbReference type="AlphaFoldDB" id="A0A147IVS0"/>
<proteinExistence type="predicted"/>
<comment type="caution">
    <text evidence="1">The sequence shown here is derived from an EMBL/GenBank/DDBJ whole genome shotgun (WGS) entry which is preliminary data.</text>
</comment>
<protein>
    <submittedName>
        <fullName evidence="1">Uncharacterized protein</fullName>
    </submittedName>
</protein>
<evidence type="ECO:0000313" key="2">
    <source>
        <dbReference type="Proteomes" id="UP000073923"/>
    </source>
</evidence>
<evidence type="ECO:0000313" key="1">
    <source>
        <dbReference type="EMBL" id="KTT99861.1"/>
    </source>
</evidence>